<evidence type="ECO:0008006" key="3">
    <source>
        <dbReference type="Google" id="ProtNLM"/>
    </source>
</evidence>
<proteinExistence type="predicted"/>
<protein>
    <recommendedName>
        <fullName evidence="3">Bacteriocin resistance YdeI/OmpD-like protein</fullName>
    </recommendedName>
</protein>
<sequence length="223" mass="26612">MQMAKTIIDKLNLRKYENRLFLNIPENVQDFAELEHDTTIQKDSYDLFFVFIFSQDEFVKYANFINEKQLLNDNGYLFVAYPKKNNPTYKEYIERDKFYEGLNVDEEGYLPKSKLKFSRMVSLNETFTVVGLKSAPRKKNANTKNSQCVDDYIPHIEDIRGFLKNNEQVLAKYDALTYGYQKDWARYVYSAKRKETQEKRLHEMEAIVGEGYKSMDLYRRQKK</sequence>
<gene>
    <name evidence="1" type="ORF">BACCIP111883_02890</name>
</gene>
<dbReference type="Proteomes" id="UP000789833">
    <property type="component" value="Unassembled WGS sequence"/>
</dbReference>
<evidence type="ECO:0000313" key="1">
    <source>
        <dbReference type="EMBL" id="CAG9622099.1"/>
    </source>
</evidence>
<dbReference type="Pfam" id="PF13376">
    <property type="entry name" value="OmdA"/>
    <property type="match status" value="1"/>
</dbReference>
<dbReference type="EMBL" id="CAKJTJ010000016">
    <property type="protein sequence ID" value="CAG9622099.1"/>
    <property type="molecule type" value="Genomic_DNA"/>
</dbReference>
<reference evidence="1 2" key="1">
    <citation type="submission" date="2021-10" db="EMBL/GenBank/DDBJ databases">
        <authorList>
            <person name="Criscuolo A."/>
        </authorList>
    </citation>
    <scope>NUCLEOTIDE SEQUENCE [LARGE SCALE GENOMIC DNA]</scope>
    <source>
        <strain evidence="2">CIP 111883</strain>
    </source>
</reference>
<organism evidence="1 2">
    <name type="scientific">Sutcliffiella rhizosphaerae</name>
    <dbReference type="NCBI Taxonomy" id="2880967"/>
    <lineage>
        <taxon>Bacteria</taxon>
        <taxon>Bacillati</taxon>
        <taxon>Bacillota</taxon>
        <taxon>Bacilli</taxon>
        <taxon>Bacillales</taxon>
        <taxon>Bacillaceae</taxon>
        <taxon>Sutcliffiella</taxon>
    </lineage>
</organism>
<comment type="caution">
    <text evidence="1">The sequence shown here is derived from an EMBL/GenBank/DDBJ whole genome shotgun (WGS) entry which is preliminary data.</text>
</comment>
<keyword evidence="2" id="KW-1185">Reference proteome</keyword>
<accession>A0ABN8AC68</accession>
<evidence type="ECO:0000313" key="2">
    <source>
        <dbReference type="Proteomes" id="UP000789833"/>
    </source>
</evidence>
<name>A0ABN8AC68_9BACI</name>